<dbReference type="InterPro" id="IPR004358">
    <property type="entry name" value="Sig_transdc_His_kin-like_C"/>
</dbReference>
<dbReference type="InterPro" id="IPR005467">
    <property type="entry name" value="His_kinase_dom"/>
</dbReference>
<name>A0AAW9S0G5_9BACT</name>
<dbReference type="Gene3D" id="3.30.565.10">
    <property type="entry name" value="Histidine kinase-like ATPase, C-terminal domain"/>
    <property type="match status" value="1"/>
</dbReference>
<sequence>MERLVDTVQKLSLARNLETIMQIVRSAARKLTGADGATFVLREGDLCYYADEEAISPLWKGSRFPMNTCISGWVMLNKKPAVIEDIYKDDRIPADAYRPTFVKSLAMVPIRTLEPIGAIGNYWANYRMPTMKEVATLQALADITAVSLENVEVRIQLEEKLEERKLMIEQLERQKEQLEEFTHIIAHNIRAPLSNLLFLNNMLKESASIEKKLLYLEKQKPVIDFLNDTFEEVVDAIQVKTDFNVQREYLDMENQLQFVISYLQGEILEAKATITYDFSKVRKVFFPPKYLESIFMNLLSNALRYCSPKRLPEIHVRSYLKDGWVCFEIKDNGLGINLANHGEQVFKLHKTFHEHPKAKGFGLFITKTQVEAVGGSISLKSIPDEGSIFTLRLFKNR</sequence>
<evidence type="ECO:0000256" key="4">
    <source>
        <dbReference type="ARBA" id="ARBA00022679"/>
    </source>
</evidence>
<protein>
    <recommendedName>
        <fullName evidence="2">histidine kinase</fullName>
        <ecNumber evidence="2">2.7.13.3</ecNumber>
    </recommendedName>
</protein>
<evidence type="ECO:0000256" key="1">
    <source>
        <dbReference type="ARBA" id="ARBA00000085"/>
    </source>
</evidence>
<dbReference type="EMBL" id="JBDKWZ010000002">
    <property type="protein sequence ID" value="MEN7547283.1"/>
    <property type="molecule type" value="Genomic_DNA"/>
</dbReference>
<keyword evidence="9" id="KW-1185">Reference proteome</keyword>
<dbReference type="InterPro" id="IPR036097">
    <property type="entry name" value="HisK_dim/P_sf"/>
</dbReference>
<evidence type="ECO:0000259" key="7">
    <source>
        <dbReference type="PROSITE" id="PS50109"/>
    </source>
</evidence>
<dbReference type="PANTHER" id="PTHR43304">
    <property type="entry name" value="PHYTOCHROME-LIKE PROTEIN CPH1"/>
    <property type="match status" value="1"/>
</dbReference>
<dbReference type="AlphaFoldDB" id="A0AAW9S0G5"/>
<dbReference type="InterPro" id="IPR052162">
    <property type="entry name" value="Sensor_kinase/Photoreceptor"/>
</dbReference>
<dbReference type="InterPro" id="IPR003594">
    <property type="entry name" value="HATPase_dom"/>
</dbReference>
<evidence type="ECO:0000256" key="6">
    <source>
        <dbReference type="SAM" id="Coils"/>
    </source>
</evidence>
<keyword evidence="6" id="KW-0175">Coiled coil</keyword>
<dbReference type="PANTHER" id="PTHR43304:SF1">
    <property type="entry name" value="PAC DOMAIN-CONTAINING PROTEIN"/>
    <property type="match status" value="1"/>
</dbReference>
<evidence type="ECO:0000256" key="3">
    <source>
        <dbReference type="ARBA" id="ARBA00022553"/>
    </source>
</evidence>
<dbReference type="PRINTS" id="PR00344">
    <property type="entry name" value="BCTRLSENSOR"/>
</dbReference>
<dbReference type="GO" id="GO:0000155">
    <property type="term" value="F:phosphorelay sensor kinase activity"/>
    <property type="evidence" value="ECO:0007669"/>
    <property type="project" value="InterPro"/>
</dbReference>
<feature type="coiled-coil region" evidence="6">
    <location>
        <begin position="154"/>
        <end position="181"/>
    </location>
</feature>
<dbReference type="SUPFAM" id="SSF47384">
    <property type="entry name" value="Homodimeric domain of signal transducing histidine kinase"/>
    <property type="match status" value="1"/>
</dbReference>
<evidence type="ECO:0000256" key="2">
    <source>
        <dbReference type="ARBA" id="ARBA00012438"/>
    </source>
</evidence>
<dbReference type="Pfam" id="PF13185">
    <property type="entry name" value="GAF_2"/>
    <property type="match status" value="1"/>
</dbReference>
<dbReference type="Proteomes" id="UP001403385">
    <property type="component" value="Unassembled WGS sequence"/>
</dbReference>
<dbReference type="SUPFAM" id="SSF55781">
    <property type="entry name" value="GAF domain-like"/>
    <property type="match status" value="1"/>
</dbReference>
<organism evidence="8 9">
    <name type="scientific">Rapidithrix thailandica</name>
    <dbReference type="NCBI Taxonomy" id="413964"/>
    <lineage>
        <taxon>Bacteria</taxon>
        <taxon>Pseudomonadati</taxon>
        <taxon>Bacteroidota</taxon>
        <taxon>Cytophagia</taxon>
        <taxon>Cytophagales</taxon>
        <taxon>Flammeovirgaceae</taxon>
        <taxon>Rapidithrix</taxon>
    </lineage>
</organism>
<accession>A0AAW9S0G5</accession>
<dbReference type="Gene3D" id="3.30.450.40">
    <property type="match status" value="1"/>
</dbReference>
<dbReference type="InterPro" id="IPR029016">
    <property type="entry name" value="GAF-like_dom_sf"/>
</dbReference>
<gene>
    <name evidence="8" type="ORF">AAG747_05150</name>
</gene>
<keyword evidence="4" id="KW-0808">Transferase</keyword>
<dbReference type="SUPFAM" id="SSF55874">
    <property type="entry name" value="ATPase domain of HSP90 chaperone/DNA topoisomerase II/histidine kinase"/>
    <property type="match status" value="1"/>
</dbReference>
<dbReference type="Gene3D" id="1.10.287.130">
    <property type="match status" value="1"/>
</dbReference>
<evidence type="ECO:0000313" key="8">
    <source>
        <dbReference type="EMBL" id="MEN7547283.1"/>
    </source>
</evidence>
<dbReference type="InterPro" id="IPR036890">
    <property type="entry name" value="HATPase_C_sf"/>
</dbReference>
<feature type="domain" description="Histidine kinase" evidence="7">
    <location>
        <begin position="184"/>
        <end position="397"/>
    </location>
</feature>
<dbReference type="RefSeq" id="WP_346820067.1">
    <property type="nucleotide sequence ID" value="NZ_JBDKWZ010000002.1"/>
</dbReference>
<keyword evidence="5 8" id="KW-0418">Kinase</keyword>
<dbReference type="PROSITE" id="PS50109">
    <property type="entry name" value="HIS_KIN"/>
    <property type="match status" value="1"/>
</dbReference>
<dbReference type="SMART" id="SM00387">
    <property type="entry name" value="HATPase_c"/>
    <property type="match status" value="1"/>
</dbReference>
<dbReference type="SMART" id="SM00065">
    <property type="entry name" value="GAF"/>
    <property type="match status" value="1"/>
</dbReference>
<proteinExistence type="predicted"/>
<evidence type="ECO:0000313" key="9">
    <source>
        <dbReference type="Proteomes" id="UP001403385"/>
    </source>
</evidence>
<keyword evidence="3" id="KW-0597">Phosphoprotein</keyword>
<reference evidence="8 9" key="1">
    <citation type="submission" date="2024-04" db="EMBL/GenBank/DDBJ databases">
        <title>Novel genus in family Flammeovirgaceae.</title>
        <authorList>
            <person name="Nguyen T.H."/>
            <person name="Vuong T.Q."/>
            <person name="Le H."/>
            <person name="Kim S.-G."/>
        </authorList>
    </citation>
    <scope>NUCLEOTIDE SEQUENCE [LARGE SCALE GENOMIC DNA]</scope>
    <source>
        <strain evidence="8 9">JCM 23209</strain>
    </source>
</reference>
<dbReference type="InterPro" id="IPR003018">
    <property type="entry name" value="GAF"/>
</dbReference>
<comment type="caution">
    <text evidence="8">The sequence shown here is derived from an EMBL/GenBank/DDBJ whole genome shotgun (WGS) entry which is preliminary data.</text>
</comment>
<dbReference type="Pfam" id="PF02518">
    <property type="entry name" value="HATPase_c"/>
    <property type="match status" value="1"/>
</dbReference>
<evidence type="ECO:0000256" key="5">
    <source>
        <dbReference type="ARBA" id="ARBA00022777"/>
    </source>
</evidence>
<comment type="catalytic activity">
    <reaction evidence="1">
        <text>ATP + protein L-histidine = ADP + protein N-phospho-L-histidine.</text>
        <dbReference type="EC" id="2.7.13.3"/>
    </reaction>
</comment>
<dbReference type="EC" id="2.7.13.3" evidence="2"/>